<comment type="caution">
    <text evidence="1">The sequence shown here is derived from an EMBL/GenBank/DDBJ whole genome shotgun (WGS) entry which is preliminary data.</text>
</comment>
<accession>A0AAE1UID1</accession>
<sequence>MQVRDLFTTETSVGAMSQRVRECHNACWRHLYYPPQMCSTLHIHISSCEIPGPLEELHEACILLVLFGGEIRTIESEEPKQRGGEVVEAEYPVMVHGERLYQSC</sequence>
<dbReference type="EMBL" id="JAWZYT010000739">
    <property type="protein sequence ID" value="KAK4319609.1"/>
    <property type="molecule type" value="Genomic_DNA"/>
</dbReference>
<evidence type="ECO:0000313" key="1">
    <source>
        <dbReference type="EMBL" id="KAK4319609.1"/>
    </source>
</evidence>
<dbReference type="Proteomes" id="UP001292094">
    <property type="component" value="Unassembled WGS sequence"/>
</dbReference>
<name>A0AAE1UID1_9EUCA</name>
<organism evidence="1 2">
    <name type="scientific">Petrolisthes manimaculis</name>
    <dbReference type="NCBI Taxonomy" id="1843537"/>
    <lineage>
        <taxon>Eukaryota</taxon>
        <taxon>Metazoa</taxon>
        <taxon>Ecdysozoa</taxon>
        <taxon>Arthropoda</taxon>
        <taxon>Crustacea</taxon>
        <taxon>Multicrustacea</taxon>
        <taxon>Malacostraca</taxon>
        <taxon>Eumalacostraca</taxon>
        <taxon>Eucarida</taxon>
        <taxon>Decapoda</taxon>
        <taxon>Pleocyemata</taxon>
        <taxon>Anomura</taxon>
        <taxon>Galatheoidea</taxon>
        <taxon>Porcellanidae</taxon>
        <taxon>Petrolisthes</taxon>
    </lineage>
</organism>
<proteinExistence type="predicted"/>
<reference evidence="1" key="1">
    <citation type="submission" date="2023-11" db="EMBL/GenBank/DDBJ databases">
        <title>Genome assemblies of two species of porcelain crab, Petrolisthes cinctipes and Petrolisthes manimaculis (Anomura: Porcellanidae).</title>
        <authorList>
            <person name="Angst P."/>
        </authorList>
    </citation>
    <scope>NUCLEOTIDE SEQUENCE</scope>
    <source>
        <strain evidence="1">PB745_02</strain>
        <tissue evidence="1">Gill</tissue>
    </source>
</reference>
<protein>
    <submittedName>
        <fullName evidence="1">Uncharacterized protein</fullName>
    </submittedName>
</protein>
<evidence type="ECO:0000313" key="2">
    <source>
        <dbReference type="Proteomes" id="UP001292094"/>
    </source>
</evidence>
<gene>
    <name evidence="1" type="ORF">Pmani_009465</name>
</gene>
<dbReference type="AlphaFoldDB" id="A0AAE1UID1"/>
<keyword evidence="2" id="KW-1185">Reference proteome</keyword>